<dbReference type="InParanoid" id="B9S7D5"/>
<dbReference type="InterPro" id="IPR006702">
    <property type="entry name" value="CASP_dom"/>
</dbReference>
<organism evidence="10 11">
    <name type="scientific">Ricinus communis</name>
    <name type="common">Castor bean</name>
    <dbReference type="NCBI Taxonomy" id="3988"/>
    <lineage>
        <taxon>Eukaryota</taxon>
        <taxon>Viridiplantae</taxon>
        <taxon>Streptophyta</taxon>
        <taxon>Embryophyta</taxon>
        <taxon>Tracheophyta</taxon>
        <taxon>Spermatophyta</taxon>
        <taxon>Magnoliopsida</taxon>
        <taxon>eudicotyledons</taxon>
        <taxon>Gunneridae</taxon>
        <taxon>Pentapetalae</taxon>
        <taxon>rosids</taxon>
        <taxon>fabids</taxon>
        <taxon>Malpighiales</taxon>
        <taxon>Euphorbiaceae</taxon>
        <taxon>Acalyphoideae</taxon>
        <taxon>Acalypheae</taxon>
        <taxon>Ricinus</taxon>
    </lineage>
</organism>
<dbReference type="PANTHER" id="PTHR33573">
    <property type="entry name" value="CASP-LIKE PROTEIN 4A4"/>
    <property type="match status" value="1"/>
</dbReference>
<evidence type="ECO:0000256" key="5">
    <source>
        <dbReference type="ARBA" id="ARBA00022692"/>
    </source>
</evidence>
<feature type="domain" description="Casparian strip membrane protein" evidence="9">
    <location>
        <begin position="8"/>
        <end position="114"/>
    </location>
</feature>
<dbReference type="eggNOG" id="ENOG502S98H">
    <property type="taxonomic scope" value="Eukaryota"/>
</dbReference>
<evidence type="ECO:0000256" key="6">
    <source>
        <dbReference type="ARBA" id="ARBA00022989"/>
    </source>
</evidence>
<evidence type="ECO:0000313" key="10">
    <source>
        <dbReference type="EMBL" id="EEF40540.1"/>
    </source>
</evidence>
<feature type="transmembrane region" description="Helical" evidence="8">
    <location>
        <begin position="96"/>
        <end position="114"/>
    </location>
</feature>
<reference evidence="11" key="1">
    <citation type="journal article" date="2010" name="Nat. Biotechnol.">
        <title>Draft genome sequence of the oilseed species Ricinus communis.</title>
        <authorList>
            <person name="Chan A.P."/>
            <person name="Crabtree J."/>
            <person name="Zhao Q."/>
            <person name="Lorenzi H."/>
            <person name="Orvis J."/>
            <person name="Puiu D."/>
            <person name="Melake-Berhan A."/>
            <person name="Jones K.M."/>
            <person name="Redman J."/>
            <person name="Chen G."/>
            <person name="Cahoon E.B."/>
            <person name="Gedil M."/>
            <person name="Stanke M."/>
            <person name="Haas B.J."/>
            <person name="Wortman J.R."/>
            <person name="Fraser-Liggett C.M."/>
            <person name="Ravel J."/>
            <person name="Rabinowicz P.D."/>
        </authorList>
    </citation>
    <scope>NUCLEOTIDE SEQUENCE [LARGE SCALE GENOMIC DNA]</scope>
    <source>
        <strain evidence="11">cv. Hale</strain>
    </source>
</reference>
<gene>
    <name evidence="10" type="ORF">RCOM_0777800</name>
</gene>
<evidence type="ECO:0000256" key="4">
    <source>
        <dbReference type="ARBA" id="ARBA00022475"/>
    </source>
</evidence>
<evidence type="ECO:0000256" key="3">
    <source>
        <dbReference type="ARBA" id="ARBA00011489"/>
    </source>
</evidence>
<dbReference type="EMBL" id="EQ973884">
    <property type="protein sequence ID" value="EEF40540.1"/>
    <property type="molecule type" value="Genomic_DNA"/>
</dbReference>
<keyword evidence="7 8" id="KW-0472">Membrane</keyword>
<comment type="subcellular location">
    <subcellularLocation>
        <location evidence="1 8">Cell membrane</location>
        <topology evidence="1 8">Multi-pass membrane protein</topology>
    </subcellularLocation>
</comment>
<keyword evidence="5 8" id="KW-0812">Transmembrane</keyword>
<feature type="transmembrane region" description="Helical" evidence="8">
    <location>
        <begin position="50"/>
        <end position="76"/>
    </location>
</feature>
<name>B9S7D5_RICCO</name>
<proteinExistence type="inferred from homology"/>
<dbReference type="AlphaFoldDB" id="B9S7D5"/>
<evidence type="ECO:0000256" key="2">
    <source>
        <dbReference type="ARBA" id="ARBA00007651"/>
    </source>
</evidence>
<dbReference type="PANTHER" id="PTHR33573:SF17">
    <property type="entry name" value="CASP-LIKE PROTEIN 4D1"/>
    <property type="match status" value="1"/>
</dbReference>
<comment type="similarity">
    <text evidence="2 8">Belongs to the Casparian strip membrane proteins (CASP) family.</text>
</comment>
<protein>
    <recommendedName>
        <fullName evidence="8">CASP-like protein</fullName>
    </recommendedName>
</protein>
<comment type="subunit">
    <text evidence="3 8">Homodimer and heterodimers.</text>
</comment>
<dbReference type="Pfam" id="PF04535">
    <property type="entry name" value="CASP_dom"/>
    <property type="match status" value="1"/>
</dbReference>
<evidence type="ECO:0000256" key="1">
    <source>
        <dbReference type="ARBA" id="ARBA00004651"/>
    </source>
</evidence>
<dbReference type="Proteomes" id="UP000008311">
    <property type="component" value="Unassembled WGS sequence"/>
</dbReference>
<feature type="transmembrane region" description="Helical" evidence="8">
    <location>
        <begin position="6"/>
        <end position="29"/>
    </location>
</feature>
<evidence type="ECO:0000256" key="8">
    <source>
        <dbReference type="RuleBase" id="RU361233"/>
    </source>
</evidence>
<keyword evidence="4 8" id="KW-1003">Cell membrane</keyword>
<keyword evidence="11" id="KW-1185">Reference proteome</keyword>
<evidence type="ECO:0000313" key="11">
    <source>
        <dbReference type="Proteomes" id="UP000008311"/>
    </source>
</evidence>
<evidence type="ECO:0000259" key="9">
    <source>
        <dbReference type="Pfam" id="PF04535"/>
    </source>
</evidence>
<accession>B9S7D5</accession>
<feature type="transmembrane region" description="Helical" evidence="8">
    <location>
        <begin position="147"/>
        <end position="170"/>
    </location>
</feature>
<keyword evidence="6 8" id="KW-1133">Transmembrane helix</keyword>
<dbReference type="GO" id="GO:0005886">
    <property type="term" value="C:plasma membrane"/>
    <property type="evidence" value="ECO:0007669"/>
    <property type="project" value="UniProtKB-SubCell"/>
</dbReference>
<evidence type="ECO:0000256" key="7">
    <source>
        <dbReference type="ARBA" id="ARBA00023136"/>
    </source>
</evidence>
<sequence>MASKSILVSCVVIRLLTLGALAAAIVVLVTNQFRSNIDNSKTIFTDVIAYRFVFAASALGCLYTLIQLPFALYYAYKEKRLIQNDFLPNLDFYGDKMVAIVLACGAGAGLAVTLELKGILKEYYNDFSDIPGIDEQRSKSIRFLNRGYIASGLLLLGCACMVILSVFSSINRTSTKKSGFFG</sequence>